<evidence type="ECO:0000313" key="3">
    <source>
        <dbReference type="EMBL" id="KAH0965343.1"/>
    </source>
</evidence>
<dbReference type="PROSITE" id="PS50879">
    <property type="entry name" value="RNASE_H_1"/>
    <property type="match status" value="1"/>
</dbReference>
<protein>
    <submittedName>
        <fullName evidence="3">RNase H domain-containing protein</fullName>
    </submittedName>
</protein>
<feature type="region of interest" description="Disordered" evidence="1">
    <location>
        <begin position="1"/>
        <end position="39"/>
    </location>
</feature>
<gene>
    <name evidence="3" type="ORF">HRG_03359</name>
</gene>
<dbReference type="Gene3D" id="3.30.420.10">
    <property type="entry name" value="Ribonuclease H-like superfamily/Ribonuclease H"/>
    <property type="match status" value="1"/>
</dbReference>
<dbReference type="InterPro" id="IPR036397">
    <property type="entry name" value="RNaseH_sf"/>
</dbReference>
<dbReference type="AlphaFoldDB" id="A0A9P8SJI6"/>
<sequence length="234" mass="26480">MNPTLITPNSHQQRVNSTRDNVATRVPGGPSRSFSTPSSKNFARDFCTASPHWARRVRNRVRRSLSFLKAFLKAPFVTRSSFLKALTFLKARHRVELRVELRAILGALRFRHWRGEGFMTLVFATDAEYVAEGASTWARGWVRNGWRTSTGAEVKNKDLWEMLLGEVERWDSSGLKIQFWRIPRTLNLMADHAAKQAAATEEGPDCQTTFRPSRGGVSTHMGTVLVYITGTFVP</sequence>
<dbReference type="Pfam" id="PF00075">
    <property type="entry name" value="RNase_H"/>
    <property type="match status" value="1"/>
</dbReference>
<dbReference type="SUPFAM" id="SSF53098">
    <property type="entry name" value="Ribonuclease H-like"/>
    <property type="match status" value="1"/>
</dbReference>
<evidence type="ECO:0000313" key="4">
    <source>
        <dbReference type="Proteomes" id="UP000824596"/>
    </source>
</evidence>
<comment type="caution">
    <text evidence="3">The sequence shown here is derived from an EMBL/GenBank/DDBJ whole genome shotgun (WGS) entry which is preliminary data.</text>
</comment>
<accession>A0A9P8SJI6</accession>
<dbReference type="GeneID" id="68352488"/>
<evidence type="ECO:0000259" key="2">
    <source>
        <dbReference type="PROSITE" id="PS50879"/>
    </source>
</evidence>
<evidence type="ECO:0000256" key="1">
    <source>
        <dbReference type="SAM" id="MobiDB-lite"/>
    </source>
</evidence>
<dbReference type="InterPro" id="IPR012337">
    <property type="entry name" value="RNaseH-like_sf"/>
</dbReference>
<organism evidence="3 4">
    <name type="scientific">Hirsutella rhossiliensis</name>
    <dbReference type="NCBI Taxonomy" id="111463"/>
    <lineage>
        <taxon>Eukaryota</taxon>
        <taxon>Fungi</taxon>
        <taxon>Dikarya</taxon>
        <taxon>Ascomycota</taxon>
        <taxon>Pezizomycotina</taxon>
        <taxon>Sordariomycetes</taxon>
        <taxon>Hypocreomycetidae</taxon>
        <taxon>Hypocreales</taxon>
        <taxon>Ophiocordycipitaceae</taxon>
        <taxon>Hirsutella</taxon>
    </lineage>
</organism>
<dbReference type="InterPro" id="IPR002156">
    <property type="entry name" value="RNaseH_domain"/>
</dbReference>
<proteinExistence type="predicted"/>
<reference evidence="3" key="1">
    <citation type="submission" date="2021-09" db="EMBL/GenBank/DDBJ databases">
        <title>A high-quality genome of the endoparasitic fungus Hirsutella rhossiliensis with a comparison of Hirsutella genomes reveals transposable elements contributing to genome size variation.</title>
        <authorList>
            <person name="Lin R."/>
            <person name="Jiao Y."/>
            <person name="Sun X."/>
            <person name="Ling J."/>
            <person name="Xie B."/>
            <person name="Cheng X."/>
        </authorList>
    </citation>
    <scope>NUCLEOTIDE SEQUENCE</scope>
    <source>
        <strain evidence="3">HR02</strain>
    </source>
</reference>
<keyword evidence="4" id="KW-1185">Reference proteome</keyword>
<dbReference type="GO" id="GO:0003676">
    <property type="term" value="F:nucleic acid binding"/>
    <property type="evidence" value="ECO:0007669"/>
    <property type="project" value="InterPro"/>
</dbReference>
<dbReference type="OrthoDB" id="407198at2759"/>
<dbReference type="GO" id="GO:0004523">
    <property type="term" value="F:RNA-DNA hybrid ribonuclease activity"/>
    <property type="evidence" value="ECO:0007669"/>
    <property type="project" value="InterPro"/>
</dbReference>
<feature type="compositionally biased region" description="Polar residues" evidence="1">
    <location>
        <begin position="1"/>
        <end position="21"/>
    </location>
</feature>
<dbReference type="Proteomes" id="UP000824596">
    <property type="component" value="Unassembled WGS sequence"/>
</dbReference>
<dbReference type="EMBL" id="JAIZPD010000003">
    <property type="protein sequence ID" value="KAH0965343.1"/>
    <property type="molecule type" value="Genomic_DNA"/>
</dbReference>
<dbReference type="RefSeq" id="XP_044722856.1">
    <property type="nucleotide sequence ID" value="XM_044861830.1"/>
</dbReference>
<feature type="domain" description="RNase H type-1" evidence="2">
    <location>
        <begin position="39"/>
        <end position="199"/>
    </location>
</feature>
<name>A0A9P8SJI6_9HYPO</name>